<evidence type="ECO:0000256" key="5">
    <source>
        <dbReference type="ARBA" id="ARBA00023163"/>
    </source>
</evidence>
<dbReference type="InterPro" id="IPR014284">
    <property type="entry name" value="RNA_pol_sigma-70_dom"/>
</dbReference>
<evidence type="ECO:0008006" key="10">
    <source>
        <dbReference type="Google" id="ProtNLM"/>
    </source>
</evidence>
<evidence type="ECO:0000256" key="2">
    <source>
        <dbReference type="ARBA" id="ARBA00023015"/>
    </source>
</evidence>
<dbReference type="InterPro" id="IPR013324">
    <property type="entry name" value="RNA_pol_sigma_r3/r4-like"/>
</dbReference>
<evidence type="ECO:0000256" key="3">
    <source>
        <dbReference type="ARBA" id="ARBA00023082"/>
    </source>
</evidence>
<evidence type="ECO:0000313" key="8">
    <source>
        <dbReference type="EMBL" id="PQJ55137.1"/>
    </source>
</evidence>
<sequence length="179" mass="21236">MLKYADTSDVKYLNELIKRIGDDLFHYLLSQTAADLAHDIYQITWEKVIKRRKSYSDTGSFKAWVFKIARFSLVDEYRRVGRWHCIEFDELADQQSSLVDVLMMEQDKQSFDEALNSLPFLQREVFILQQEGLRLREISNITQTEMETVKSRLRYAKSTLKQKLLLEDKLSLEDRETVK</sequence>
<dbReference type="PANTHER" id="PTHR43133:SF8">
    <property type="entry name" value="RNA POLYMERASE SIGMA FACTOR HI_1459-RELATED"/>
    <property type="match status" value="1"/>
</dbReference>
<keyword evidence="3" id="KW-0731">Sigma factor</keyword>
<feature type="domain" description="RNA polymerase sigma factor 70 region 4 type 2" evidence="7">
    <location>
        <begin position="109"/>
        <end position="159"/>
    </location>
</feature>
<evidence type="ECO:0000259" key="7">
    <source>
        <dbReference type="Pfam" id="PF08281"/>
    </source>
</evidence>
<keyword evidence="4" id="KW-0238">DNA-binding</keyword>
<dbReference type="Gene3D" id="1.10.1740.10">
    <property type="match status" value="1"/>
</dbReference>
<keyword evidence="9" id="KW-1185">Reference proteome</keyword>
<dbReference type="OrthoDB" id="9782108at2"/>
<dbReference type="InterPro" id="IPR039425">
    <property type="entry name" value="RNA_pol_sigma-70-like"/>
</dbReference>
<dbReference type="GO" id="GO:0006352">
    <property type="term" value="P:DNA-templated transcription initiation"/>
    <property type="evidence" value="ECO:0007669"/>
    <property type="project" value="InterPro"/>
</dbReference>
<dbReference type="PANTHER" id="PTHR43133">
    <property type="entry name" value="RNA POLYMERASE ECF-TYPE SIGMA FACTO"/>
    <property type="match status" value="1"/>
</dbReference>
<reference evidence="8 9" key="1">
    <citation type="submission" date="2016-12" db="EMBL/GenBank/DDBJ databases">
        <title>Diversity of luminous bacteria.</title>
        <authorList>
            <person name="Yoshizawa S."/>
            <person name="Kogure K."/>
        </authorList>
    </citation>
    <scope>NUCLEOTIDE SEQUENCE [LARGE SCALE GENOMIC DNA]</scope>
    <source>
        <strain evidence="8 9">SA4-48</strain>
    </source>
</reference>
<organism evidence="8 9">
    <name type="scientific">Psychrosphaera saromensis</name>
    <dbReference type="NCBI Taxonomy" id="716813"/>
    <lineage>
        <taxon>Bacteria</taxon>
        <taxon>Pseudomonadati</taxon>
        <taxon>Pseudomonadota</taxon>
        <taxon>Gammaproteobacteria</taxon>
        <taxon>Alteromonadales</taxon>
        <taxon>Pseudoalteromonadaceae</taxon>
        <taxon>Psychrosphaera</taxon>
    </lineage>
</organism>
<dbReference type="GO" id="GO:0003677">
    <property type="term" value="F:DNA binding"/>
    <property type="evidence" value="ECO:0007669"/>
    <property type="project" value="UniProtKB-KW"/>
</dbReference>
<feature type="domain" description="RNA polymerase sigma-70 region 2" evidence="6">
    <location>
        <begin position="17"/>
        <end position="81"/>
    </location>
</feature>
<dbReference type="EMBL" id="MSCH01000003">
    <property type="protein sequence ID" value="PQJ55137.1"/>
    <property type="molecule type" value="Genomic_DNA"/>
</dbReference>
<dbReference type="Pfam" id="PF04542">
    <property type="entry name" value="Sigma70_r2"/>
    <property type="match status" value="1"/>
</dbReference>
<evidence type="ECO:0000313" key="9">
    <source>
        <dbReference type="Proteomes" id="UP000239007"/>
    </source>
</evidence>
<evidence type="ECO:0000259" key="6">
    <source>
        <dbReference type="Pfam" id="PF04542"/>
    </source>
</evidence>
<proteinExistence type="inferred from homology"/>
<dbReference type="GO" id="GO:0016987">
    <property type="term" value="F:sigma factor activity"/>
    <property type="evidence" value="ECO:0007669"/>
    <property type="project" value="UniProtKB-KW"/>
</dbReference>
<keyword evidence="5" id="KW-0804">Transcription</keyword>
<name>A0A2S7UYY6_9GAMM</name>
<dbReference type="InterPro" id="IPR036388">
    <property type="entry name" value="WH-like_DNA-bd_sf"/>
</dbReference>
<dbReference type="InterPro" id="IPR013249">
    <property type="entry name" value="RNA_pol_sigma70_r4_t2"/>
</dbReference>
<dbReference type="SUPFAM" id="SSF88659">
    <property type="entry name" value="Sigma3 and sigma4 domains of RNA polymerase sigma factors"/>
    <property type="match status" value="1"/>
</dbReference>
<comment type="caution">
    <text evidence="8">The sequence shown here is derived from an EMBL/GenBank/DDBJ whole genome shotgun (WGS) entry which is preliminary data.</text>
</comment>
<dbReference type="NCBIfam" id="TIGR02937">
    <property type="entry name" value="sigma70-ECF"/>
    <property type="match status" value="1"/>
</dbReference>
<keyword evidence="2" id="KW-0805">Transcription regulation</keyword>
<dbReference type="Pfam" id="PF08281">
    <property type="entry name" value="Sigma70_r4_2"/>
    <property type="match status" value="1"/>
</dbReference>
<dbReference type="AlphaFoldDB" id="A0A2S7UYY6"/>
<dbReference type="InterPro" id="IPR007627">
    <property type="entry name" value="RNA_pol_sigma70_r2"/>
</dbReference>
<comment type="similarity">
    <text evidence="1">Belongs to the sigma-70 factor family. ECF subfamily.</text>
</comment>
<evidence type="ECO:0000256" key="4">
    <source>
        <dbReference type="ARBA" id="ARBA00023125"/>
    </source>
</evidence>
<dbReference type="Proteomes" id="UP000239007">
    <property type="component" value="Unassembled WGS sequence"/>
</dbReference>
<accession>A0A2S7UYY6</accession>
<evidence type="ECO:0000256" key="1">
    <source>
        <dbReference type="ARBA" id="ARBA00010641"/>
    </source>
</evidence>
<gene>
    <name evidence="8" type="ORF">BTO11_03250</name>
</gene>
<protein>
    <recommendedName>
        <fullName evidence="10">RNA polymerase subunit sigma-24</fullName>
    </recommendedName>
</protein>
<dbReference type="SUPFAM" id="SSF88946">
    <property type="entry name" value="Sigma2 domain of RNA polymerase sigma factors"/>
    <property type="match status" value="1"/>
</dbReference>
<dbReference type="InterPro" id="IPR013325">
    <property type="entry name" value="RNA_pol_sigma_r2"/>
</dbReference>
<dbReference type="Gene3D" id="1.10.10.10">
    <property type="entry name" value="Winged helix-like DNA-binding domain superfamily/Winged helix DNA-binding domain"/>
    <property type="match status" value="1"/>
</dbReference>